<comment type="caution">
    <text evidence="2">The sequence shown here is derived from an EMBL/GenBank/DDBJ whole genome shotgun (WGS) entry which is preliminary data.</text>
</comment>
<dbReference type="Pfam" id="PF00480">
    <property type="entry name" value="ROK"/>
    <property type="match status" value="1"/>
</dbReference>
<reference evidence="2" key="1">
    <citation type="journal article" date="2022" name="Int. J. Syst. Evol. Microbiol.">
        <title>Genome-based, phenotypic and chemotaxonomic classification of Faecalibacterium strains: proposal of three novel species Faecalibacterium duncaniae sp. nov., Faecalibacterium hattorii sp. nov. and Faecalibacterium gallinarum sp. nov. .</title>
        <authorList>
            <person name="Sakamoto M."/>
            <person name="Sakurai N."/>
            <person name="Tanno H."/>
            <person name="Iino T."/>
            <person name="Ohkuma M."/>
            <person name="Endo A."/>
        </authorList>
    </citation>
    <scope>NUCLEOTIDE SEQUENCE</scope>
    <source>
        <strain evidence="2">JCM 17207</strain>
    </source>
</reference>
<sequence>MAGYCLAMDVGGSSIKYGRIGPDRELTEQGKVPTPLRDPEAYIDALAGVYEQFKGRVEGIALSVPGAIDSEKGVCITSGALELPRNFPLVELLEARCGVPVTVMNDAKAAAMAEAAWGALADCRDGAVIVLGTGIGGALIKDGQVHMGCHYTAGEFSNIALDMDLDCPEHLWFGLNGTRRLVTSAAYARGVSPEGVNGEMVFAWINEGDEAVCRALDRFTATLALMARNLQLIFDPEKIAIGGGISRQPKLMESLQKNLDHLNRMSAPSGMPEPQVVTCKYFNDANLIGAYAYYARTRGQQ</sequence>
<dbReference type="AlphaFoldDB" id="A0AA37MYQ9"/>
<comment type="similarity">
    <text evidence="1">Belongs to the ROK (NagC/XylR) family.</text>
</comment>
<gene>
    <name evidence="2" type="ORF">JCM17207_09000</name>
</gene>
<name>A0AA37MYQ9_9FIRM</name>
<keyword evidence="2" id="KW-0418">Kinase</keyword>
<dbReference type="GO" id="GO:0016301">
    <property type="term" value="F:kinase activity"/>
    <property type="evidence" value="ECO:0007669"/>
    <property type="project" value="UniProtKB-KW"/>
</dbReference>
<dbReference type="Proteomes" id="UP001055185">
    <property type="component" value="Unassembled WGS sequence"/>
</dbReference>
<organism evidence="2 3">
    <name type="scientific">Faecalibacterium gallinarum</name>
    <dbReference type="NCBI Taxonomy" id="2903556"/>
    <lineage>
        <taxon>Bacteria</taxon>
        <taxon>Bacillati</taxon>
        <taxon>Bacillota</taxon>
        <taxon>Clostridia</taxon>
        <taxon>Eubacteriales</taxon>
        <taxon>Oscillospiraceae</taxon>
        <taxon>Faecalibacterium</taxon>
    </lineage>
</organism>
<keyword evidence="2" id="KW-0808">Transferase</keyword>
<dbReference type="RefSeq" id="WP_238316506.1">
    <property type="nucleotide sequence ID" value="NZ_BQKV01000027.1"/>
</dbReference>
<dbReference type="Gene3D" id="3.30.420.40">
    <property type="match status" value="2"/>
</dbReference>
<dbReference type="EMBL" id="BQKV01000027">
    <property type="protein sequence ID" value="GJN64275.1"/>
    <property type="molecule type" value="Genomic_DNA"/>
</dbReference>
<proteinExistence type="inferred from homology"/>
<keyword evidence="3" id="KW-1185">Reference proteome</keyword>
<dbReference type="InterPro" id="IPR000600">
    <property type="entry name" value="ROK"/>
</dbReference>
<evidence type="ECO:0000313" key="3">
    <source>
        <dbReference type="Proteomes" id="UP001055185"/>
    </source>
</evidence>
<accession>A0AA37MYQ9</accession>
<evidence type="ECO:0000313" key="2">
    <source>
        <dbReference type="EMBL" id="GJN64275.1"/>
    </source>
</evidence>
<protein>
    <submittedName>
        <fullName evidence="2">Sugar kinase</fullName>
    </submittedName>
</protein>
<dbReference type="InterPro" id="IPR043129">
    <property type="entry name" value="ATPase_NBD"/>
</dbReference>
<evidence type="ECO:0000256" key="1">
    <source>
        <dbReference type="ARBA" id="ARBA00006479"/>
    </source>
</evidence>
<dbReference type="SUPFAM" id="SSF53067">
    <property type="entry name" value="Actin-like ATPase domain"/>
    <property type="match status" value="1"/>
</dbReference>
<dbReference type="PANTHER" id="PTHR18964">
    <property type="entry name" value="ROK (REPRESSOR, ORF, KINASE) FAMILY"/>
    <property type="match status" value="1"/>
</dbReference>
<dbReference type="CDD" id="cd24152">
    <property type="entry name" value="ASKHA_NBD_ROK-like"/>
    <property type="match status" value="1"/>
</dbReference>
<dbReference type="PANTHER" id="PTHR18964:SF170">
    <property type="entry name" value="SUGAR KINASE"/>
    <property type="match status" value="1"/>
</dbReference>